<dbReference type="InterPro" id="IPR036955">
    <property type="entry name" value="AP2/ERF_dom_sf"/>
</dbReference>
<sequence>MCGGAIISDFIPANRGRRTPNSSDIWSDFNRFLTDNGFGTFYDDEDHGINGSDSSDDIASFRQSGSFIGFSGLSKKPMPKKPAKTPTKTRKTSYRGIRRRPWGKWAAEIRDPRKGVRVWLGTYSTAEEAAMAYDEAAKRIRGKKAKLNFPAESKFPAKFPAKPNFPASLPALDNPKVETQLEGGVSMESAAPQPSDTLVDGCDIFGLNAHVGMEGELAHALGSGPFVDEMHGGMDLWTFDDFGIM</sequence>
<dbReference type="SUPFAM" id="SSF54171">
    <property type="entry name" value="DNA-binding domain"/>
    <property type="match status" value="1"/>
</dbReference>
<keyword evidence="3" id="KW-0238">DNA-binding</keyword>
<dbReference type="HOGENOM" id="CLU_054468_4_0_1"/>
<dbReference type="InterPro" id="IPR016177">
    <property type="entry name" value="DNA-bd_dom_sf"/>
</dbReference>
<name>W1NKM6_AMBTC</name>
<evidence type="ECO:0000256" key="3">
    <source>
        <dbReference type="ARBA" id="ARBA00023125"/>
    </source>
</evidence>
<dbReference type="GO" id="GO:0003700">
    <property type="term" value="F:DNA-binding transcription factor activity"/>
    <property type="evidence" value="ECO:0007669"/>
    <property type="project" value="InterPro"/>
</dbReference>
<keyword evidence="9" id="KW-1185">Reference proteome</keyword>
<dbReference type="Gene3D" id="3.30.730.10">
    <property type="entry name" value="AP2/ERF domain"/>
    <property type="match status" value="1"/>
</dbReference>
<evidence type="ECO:0000313" key="8">
    <source>
        <dbReference type="EMBL" id="ERM96068.1"/>
    </source>
</evidence>
<dbReference type="eggNOG" id="ENOG502RZT8">
    <property type="taxonomic scope" value="Eukaryota"/>
</dbReference>
<evidence type="ECO:0000256" key="4">
    <source>
        <dbReference type="ARBA" id="ARBA00023163"/>
    </source>
</evidence>
<organism evidence="8 9">
    <name type="scientific">Amborella trichopoda</name>
    <dbReference type="NCBI Taxonomy" id="13333"/>
    <lineage>
        <taxon>Eukaryota</taxon>
        <taxon>Viridiplantae</taxon>
        <taxon>Streptophyta</taxon>
        <taxon>Embryophyta</taxon>
        <taxon>Tracheophyta</taxon>
        <taxon>Spermatophyta</taxon>
        <taxon>Magnoliopsida</taxon>
        <taxon>Amborellales</taxon>
        <taxon>Amborellaceae</taxon>
        <taxon>Amborella</taxon>
    </lineage>
</organism>
<dbReference type="InterPro" id="IPR001471">
    <property type="entry name" value="AP2/ERF_dom"/>
</dbReference>
<dbReference type="EMBL" id="KI397331">
    <property type="protein sequence ID" value="ERM96068.1"/>
    <property type="molecule type" value="Genomic_DNA"/>
</dbReference>
<evidence type="ECO:0000256" key="5">
    <source>
        <dbReference type="ARBA" id="ARBA00023242"/>
    </source>
</evidence>
<dbReference type="CDD" id="cd00018">
    <property type="entry name" value="AP2"/>
    <property type="match status" value="1"/>
</dbReference>
<accession>W1NKM6</accession>
<dbReference type="Proteomes" id="UP000017836">
    <property type="component" value="Unassembled WGS sequence"/>
</dbReference>
<gene>
    <name evidence="8" type="ORF">AMTR_s00129p00112550</name>
</gene>
<proteinExistence type="predicted"/>
<dbReference type="GO" id="GO:0009873">
    <property type="term" value="P:ethylene-activated signaling pathway"/>
    <property type="evidence" value="ECO:0007669"/>
    <property type="project" value="InterPro"/>
</dbReference>
<dbReference type="GO" id="GO:0005634">
    <property type="term" value="C:nucleus"/>
    <property type="evidence" value="ECO:0007669"/>
    <property type="project" value="UniProtKB-SubCell"/>
</dbReference>
<dbReference type="PROSITE" id="PS51032">
    <property type="entry name" value="AP2_ERF"/>
    <property type="match status" value="1"/>
</dbReference>
<dbReference type="SMART" id="SM00380">
    <property type="entry name" value="AP2"/>
    <property type="match status" value="1"/>
</dbReference>
<feature type="compositionally biased region" description="Basic residues" evidence="6">
    <location>
        <begin position="77"/>
        <end position="95"/>
    </location>
</feature>
<dbReference type="FunFam" id="3.30.730.10:FF:000001">
    <property type="entry name" value="Ethylene-responsive transcription factor 2"/>
    <property type="match status" value="1"/>
</dbReference>
<dbReference type="InterPro" id="IPR044808">
    <property type="entry name" value="ERF_plant"/>
</dbReference>
<dbReference type="OrthoDB" id="10038011at2759"/>
<dbReference type="GO" id="GO:0003677">
    <property type="term" value="F:DNA binding"/>
    <property type="evidence" value="ECO:0007669"/>
    <property type="project" value="UniProtKB-KW"/>
</dbReference>
<feature type="region of interest" description="Disordered" evidence="6">
    <location>
        <begin position="69"/>
        <end position="95"/>
    </location>
</feature>
<keyword evidence="4" id="KW-0804">Transcription</keyword>
<keyword evidence="2" id="KW-0805">Transcription regulation</keyword>
<protein>
    <recommendedName>
        <fullName evidence="7">AP2/ERF domain-containing protein</fullName>
    </recommendedName>
</protein>
<evidence type="ECO:0000256" key="2">
    <source>
        <dbReference type="ARBA" id="ARBA00023015"/>
    </source>
</evidence>
<evidence type="ECO:0000259" key="7">
    <source>
        <dbReference type="PROSITE" id="PS51032"/>
    </source>
</evidence>
<evidence type="ECO:0000256" key="6">
    <source>
        <dbReference type="SAM" id="MobiDB-lite"/>
    </source>
</evidence>
<dbReference type="Gramene" id="ERM96068">
    <property type="protein sequence ID" value="ERM96068"/>
    <property type="gene ID" value="AMTR_s00129p00112550"/>
</dbReference>
<dbReference type="AlphaFoldDB" id="W1NKM6"/>
<comment type="subcellular location">
    <subcellularLocation>
        <location evidence="1">Nucleus</location>
    </subcellularLocation>
</comment>
<keyword evidence="5" id="KW-0539">Nucleus</keyword>
<dbReference type="PRINTS" id="PR00367">
    <property type="entry name" value="ETHRSPELEMNT"/>
</dbReference>
<dbReference type="Pfam" id="PF00847">
    <property type="entry name" value="AP2"/>
    <property type="match status" value="1"/>
</dbReference>
<feature type="domain" description="AP2/ERF" evidence="7">
    <location>
        <begin position="93"/>
        <end position="150"/>
    </location>
</feature>
<reference evidence="9" key="1">
    <citation type="journal article" date="2013" name="Science">
        <title>The Amborella genome and the evolution of flowering plants.</title>
        <authorList>
            <consortium name="Amborella Genome Project"/>
        </authorList>
    </citation>
    <scope>NUCLEOTIDE SEQUENCE [LARGE SCALE GENOMIC DNA]</scope>
</reference>
<dbReference type="PANTHER" id="PTHR31190:SF142">
    <property type="entry name" value="ETHYLENE-RESPONSIVE TRANSCRIPTION FACTOR RAP2-3"/>
    <property type="match status" value="1"/>
</dbReference>
<evidence type="ECO:0000313" key="9">
    <source>
        <dbReference type="Proteomes" id="UP000017836"/>
    </source>
</evidence>
<evidence type="ECO:0000256" key="1">
    <source>
        <dbReference type="ARBA" id="ARBA00004123"/>
    </source>
</evidence>
<dbReference type="KEGG" id="atr:18423995"/>
<dbReference type="PANTHER" id="PTHR31190">
    <property type="entry name" value="DNA-BINDING DOMAIN"/>
    <property type="match status" value="1"/>
</dbReference>